<dbReference type="Proteomes" id="UP001143347">
    <property type="component" value="Unassembled WGS sequence"/>
</dbReference>
<accession>A0A9X3D3K4</accession>
<evidence type="ECO:0000313" key="1">
    <source>
        <dbReference type="EMBL" id="MCX2964428.1"/>
    </source>
</evidence>
<gene>
    <name evidence="1" type="ORF">OSB52_10030</name>
</gene>
<keyword evidence="2" id="KW-1185">Reference proteome</keyword>
<dbReference type="AlphaFoldDB" id="A0A9X3D3K4"/>
<sequence>MSIFVYLRHCAWARLDFVGFSAMVSRERILSAITFGIEVTMAEKKTSSKQKRLALKAQRQRKRAEVGAVAIRKRKSG</sequence>
<comment type="caution">
    <text evidence="1">The sequence shown here is derived from an EMBL/GenBank/DDBJ whole genome shotgun (WGS) entry which is preliminary data.</text>
</comment>
<name>A0A9X3D3K4_9ACTN</name>
<dbReference type="EMBL" id="JAPKFM010000008">
    <property type="protein sequence ID" value="MCX2964428.1"/>
    <property type="molecule type" value="Genomic_DNA"/>
</dbReference>
<dbReference type="RefSeq" id="WP_235724989.1">
    <property type="nucleotide sequence ID" value="NZ_JAPKFM010000008.1"/>
</dbReference>
<evidence type="ECO:0000313" key="2">
    <source>
        <dbReference type="Proteomes" id="UP001143347"/>
    </source>
</evidence>
<protein>
    <submittedName>
        <fullName evidence="1">Uncharacterized protein</fullName>
    </submittedName>
</protein>
<organism evidence="1 2">
    <name type="scientific">Gordonia aquimaris</name>
    <dbReference type="NCBI Taxonomy" id="2984863"/>
    <lineage>
        <taxon>Bacteria</taxon>
        <taxon>Bacillati</taxon>
        <taxon>Actinomycetota</taxon>
        <taxon>Actinomycetes</taxon>
        <taxon>Mycobacteriales</taxon>
        <taxon>Gordoniaceae</taxon>
        <taxon>Gordonia</taxon>
    </lineage>
</organism>
<reference evidence="1" key="1">
    <citation type="submission" date="2022-10" db="EMBL/GenBank/DDBJ databases">
        <title>WGS of marine actinomycetes from Thailand.</title>
        <authorList>
            <person name="Thawai C."/>
        </authorList>
    </citation>
    <scope>NUCLEOTIDE SEQUENCE</scope>
    <source>
        <strain evidence="1">SW21</strain>
    </source>
</reference>
<proteinExistence type="predicted"/>